<evidence type="ECO:0000313" key="5">
    <source>
        <dbReference type="Proteomes" id="UP001189429"/>
    </source>
</evidence>
<name>A0ABN9VYU9_9DINO</name>
<evidence type="ECO:0000313" key="4">
    <source>
        <dbReference type="EMBL" id="CAK0878866.1"/>
    </source>
</evidence>
<evidence type="ECO:0000256" key="2">
    <source>
        <dbReference type="ARBA" id="ARBA00022803"/>
    </source>
</evidence>
<accession>A0ABN9VYU9</accession>
<dbReference type="EMBL" id="CAUYUJ010017893">
    <property type="protein sequence ID" value="CAK0878866.1"/>
    <property type="molecule type" value="Genomic_DNA"/>
</dbReference>
<dbReference type="PANTHER" id="PTHR22904">
    <property type="entry name" value="TPR REPEAT CONTAINING PROTEIN"/>
    <property type="match status" value="1"/>
</dbReference>
<dbReference type="PROSITE" id="PS50005">
    <property type="entry name" value="TPR"/>
    <property type="match status" value="1"/>
</dbReference>
<gene>
    <name evidence="4" type="ORF">PCOR1329_LOCUS62482</name>
</gene>
<comment type="caution">
    <text evidence="4">The sequence shown here is derived from an EMBL/GenBank/DDBJ whole genome shotgun (WGS) entry which is preliminary data.</text>
</comment>
<proteinExistence type="predicted"/>
<keyword evidence="2 3" id="KW-0802">TPR repeat</keyword>
<keyword evidence="1" id="KW-0677">Repeat</keyword>
<dbReference type="PANTHER" id="PTHR22904:SF523">
    <property type="entry name" value="STRESS-INDUCED-PHOSPHOPROTEIN 1"/>
    <property type="match status" value="1"/>
</dbReference>
<dbReference type="SMART" id="SM00028">
    <property type="entry name" value="TPR"/>
    <property type="match status" value="3"/>
</dbReference>
<organism evidence="4 5">
    <name type="scientific">Prorocentrum cordatum</name>
    <dbReference type="NCBI Taxonomy" id="2364126"/>
    <lineage>
        <taxon>Eukaryota</taxon>
        <taxon>Sar</taxon>
        <taxon>Alveolata</taxon>
        <taxon>Dinophyceae</taxon>
        <taxon>Prorocentrales</taxon>
        <taxon>Prorocentraceae</taxon>
        <taxon>Prorocentrum</taxon>
    </lineage>
</organism>
<sequence>MSAADLRRLVERATPRFEDVRSPDRTDIIRREHGHLTLREVLDALDALCFTAQGFVEVARDLLGGECDAAAGEAGAVLGTSTAESCAVWTGDGGAERPPVPGGGLRTAVHGLYRALSGTRVLAPAVPPPPPAAAAPAAEEAPAEGAAGWEELVAEARRSGAQCMKDKDFAGAVAQYTAAIAAAPRADAERHTLHSNRSAAHLQAGSAEAAIADAGRCVEIAPEWPKGHFRRGCALRQAGRLREAAAAFRRGWGLEPDNKDWEKEVVKTERLWSAEPGALAQQLVARLLPEVLAAWRRGGDPQGVLHLQVNGDFEELGQPKWKLMEDGRKEMPKAQVRIAFLQMQEYKANVVENLVRPPTYQDKDAAAVVDLSGKPLRIAEIMDFFGGGEGCAPVHVEVRSRATQQKLAGLVCLVPCGSDVMSFVKPHRDPPAPKGTVEAVLQLQRQSGFPRHVPRLLGFQALPGGDLNYPVIDLSRDAPGA</sequence>
<dbReference type="InterPro" id="IPR011990">
    <property type="entry name" value="TPR-like_helical_dom_sf"/>
</dbReference>
<reference evidence="4" key="1">
    <citation type="submission" date="2023-10" db="EMBL/GenBank/DDBJ databases">
        <authorList>
            <person name="Chen Y."/>
            <person name="Shah S."/>
            <person name="Dougan E. K."/>
            <person name="Thang M."/>
            <person name="Chan C."/>
        </authorList>
    </citation>
    <scope>NUCLEOTIDE SEQUENCE [LARGE SCALE GENOMIC DNA]</scope>
</reference>
<dbReference type="SUPFAM" id="SSF48452">
    <property type="entry name" value="TPR-like"/>
    <property type="match status" value="1"/>
</dbReference>
<dbReference type="Proteomes" id="UP001189429">
    <property type="component" value="Unassembled WGS sequence"/>
</dbReference>
<evidence type="ECO:0000256" key="1">
    <source>
        <dbReference type="ARBA" id="ARBA00022737"/>
    </source>
</evidence>
<evidence type="ECO:0000256" key="3">
    <source>
        <dbReference type="PROSITE-ProRule" id="PRU00339"/>
    </source>
</evidence>
<dbReference type="InterPro" id="IPR019734">
    <property type="entry name" value="TPR_rpt"/>
</dbReference>
<dbReference type="Gene3D" id="1.25.40.10">
    <property type="entry name" value="Tetratricopeptide repeat domain"/>
    <property type="match status" value="1"/>
</dbReference>
<keyword evidence="5" id="KW-1185">Reference proteome</keyword>
<protein>
    <submittedName>
        <fullName evidence="4">Uncharacterized protein</fullName>
    </submittedName>
</protein>
<feature type="repeat" description="TPR" evidence="3">
    <location>
        <begin position="225"/>
        <end position="258"/>
    </location>
</feature>